<dbReference type="GO" id="GO:0052621">
    <property type="term" value="F:diguanylate cyclase activity"/>
    <property type="evidence" value="ECO:0007669"/>
    <property type="project" value="UniProtKB-EC"/>
</dbReference>
<dbReference type="GO" id="GO:1902201">
    <property type="term" value="P:negative regulation of bacterial-type flagellum-dependent cell motility"/>
    <property type="evidence" value="ECO:0007669"/>
    <property type="project" value="TreeGrafter"/>
</dbReference>
<organism evidence="4 5">
    <name type="scientific">Paludibacterium denitrificans</name>
    <dbReference type="NCBI Taxonomy" id="2675226"/>
    <lineage>
        <taxon>Bacteria</taxon>
        <taxon>Pseudomonadati</taxon>
        <taxon>Pseudomonadota</taxon>
        <taxon>Betaproteobacteria</taxon>
        <taxon>Neisseriales</taxon>
        <taxon>Chromobacteriaceae</taxon>
        <taxon>Paludibacterium</taxon>
    </lineage>
</organism>
<dbReference type="InterPro" id="IPR000160">
    <property type="entry name" value="GGDEF_dom"/>
</dbReference>
<dbReference type="EC" id="2.7.7.65" evidence="1"/>
<evidence type="ECO:0000313" key="4">
    <source>
        <dbReference type="EMBL" id="MTD32890.1"/>
    </source>
</evidence>
<protein>
    <recommendedName>
        <fullName evidence="1">diguanylate cyclase</fullName>
        <ecNumber evidence="1">2.7.7.65</ecNumber>
    </recommendedName>
</protein>
<dbReference type="InterPro" id="IPR029787">
    <property type="entry name" value="Nucleotide_cyclase"/>
</dbReference>
<dbReference type="NCBIfam" id="TIGR00254">
    <property type="entry name" value="GGDEF"/>
    <property type="match status" value="1"/>
</dbReference>
<dbReference type="Proteomes" id="UP000446658">
    <property type="component" value="Unassembled WGS sequence"/>
</dbReference>
<comment type="catalytic activity">
    <reaction evidence="2">
        <text>2 GTP = 3',3'-c-di-GMP + 2 diphosphate</text>
        <dbReference type="Rhea" id="RHEA:24898"/>
        <dbReference type="ChEBI" id="CHEBI:33019"/>
        <dbReference type="ChEBI" id="CHEBI:37565"/>
        <dbReference type="ChEBI" id="CHEBI:58805"/>
        <dbReference type="EC" id="2.7.7.65"/>
    </reaction>
</comment>
<name>A0A844GC15_9NEIS</name>
<reference evidence="4 5" key="1">
    <citation type="submission" date="2019-11" db="EMBL/GenBank/DDBJ databases">
        <title>Draft genome sequence of Paludibacterium sp. dN18-1.</title>
        <authorList>
            <person name="Im W.-T."/>
        </authorList>
    </citation>
    <scope>NUCLEOTIDE SEQUENCE [LARGE SCALE GENOMIC DNA]</scope>
    <source>
        <strain evidence="5">dN 18-1</strain>
    </source>
</reference>
<keyword evidence="5" id="KW-1185">Reference proteome</keyword>
<dbReference type="RefSeq" id="WP_230369518.1">
    <property type="nucleotide sequence ID" value="NZ_WLYX01000001.1"/>
</dbReference>
<evidence type="ECO:0000313" key="5">
    <source>
        <dbReference type="Proteomes" id="UP000446658"/>
    </source>
</evidence>
<dbReference type="AlphaFoldDB" id="A0A844GC15"/>
<dbReference type="PROSITE" id="PS50887">
    <property type="entry name" value="GGDEF"/>
    <property type="match status" value="1"/>
</dbReference>
<dbReference type="SUPFAM" id="SSF55073">
    <property type="entry name" value="Nucleotide cyclase"/>
    <property type="match status" value="1"/>
</dbReference>
<dbReference type="InterPro" id="IPR043128">
    <property type="entry name" value="Rev_trsase/Diguanyl_cyclase"/>
</dbReference>
<comment type="caution">
    <text evidence="4">The sequence shown here is derived from an EMBL/GenBank/DDBJ whole genome shotgun (WGS) entry which is preliminary data.</text>
</comment>
<dbReference type="CDD" id="cd01949">
    <property type="entry name" value="GGDEF"/>
    <property type="match status" value="1"/>
</dbReference>
<dbReference type="EMBL" id="WLYX01000001">
    <property type="protein sequence ID" value="MTD32890.1"/>
    <property type="molecule type" value="Genomic_DNA"/>
</dbReference>
<dbReference type="GO" id="GO:0043709">
    <property type="term" value="P:cell adhesion involved in single-species biofilm formation"/>
    <property type="evidence" value="ECO:0007669"/>
    <property type="project" value="TreeGrafter"/>
</dbReference>
<dbReference type="PANTHER" id="PTHR45138">
    <property type="entry name" value="REGULATORY COMPONENTS OF SENSORY TRANSDUCTION SYSTEM"/>
    <property type="match status" value="1"/>
</dbReference>
<evidence type="ECO:0000259" key="3">
    <source>
        <dbReference type="PROSITE" id="PS50887"/>
    </source>
</evidence>
<sequence length="188" mass="21394">MHGYRVYVLHDDAERRQREQAHRWEASHDPLTGLANRRGFLAALNQLLSRPDRQDEPHAVAMLDLDFFKEVNDRAGHSAGDRLLQDIASLLLHRLRASDVVARLGGDEFAFILYDCDREHAADLLEGVRQQIAEHVMVCDSHPYHVTASIGIALLQAEDKLPQDVLDRADMRCYLAKHQGRNRLVTMA</sequence>
<dbReference type="GO" id="GO:0005886">
    <property type="term" value="C:plasma membrane"/>
    <property type="evidence" value="ECO:0007669"/>
    <property type="project" value="TreeGrafter"/>
</dbReference>
<dbReference type="FunFam" id="3.30.70.270:FF:000001">
    <property type="entry name" value="Diguanylate cyclase domain protein"/>
    <property type="match status" value="1"/>
</dbReference>
<feature type="domain" description="GGDEF" evidence="3">
    <location>
        <begin position="56"/>
        <end position="188"/>
    </location>
</feature>
<dbReference type="SMART" id="SM00267">
    <property type="entry name" value="GGDEF"/>
    <property type="match status" value="1"/>
</dbReference>
<evidence type="ECO:0000256" key="2">
    <source>
        <dbReference type="ARBA" id="ARBA00034247"/>
    </source>
</evidence>
<dbReference type="InterPro" id="IPR050469">
    <property type="entry name" value="Diguanylate_Cyclase"/>
</dbReference>
<dbReference type="PANTHER" id="PTHR45138:SF9">
    <property type="entry name" value="DIGUANYLATE CYCLASE DGCM-RELATED"/>
    <property type="match status" value="1"/>
</dbReference>
<gene>
    <name evidence="4" type="ORF">GKE73_05570</name>
</gene>
<proteinExistence type="predicted"/>
<evidence type="ECO:0000256" key="1">
    <source>
        <dbReference type="ARBA" id="ARBA00012528"/>
    </source>
</evidence>
<dbReference type="Gene3D" id="3.30.70.270">
    <property type="match status" value="1"/>
</dbReference>
<accession>A0A844GC15</accession>
<dbReference type="Pfam" id="PF00990">
    <property type="entry name" value="GGDEF"/>
    <property type="match status" value="1"/>
</dbReference>